<evidence type="ECO:0000256" key="1">
    <source>
        <dbReference type="ARBA" id="ARBA00006322"/>
    </source>
</evidence>
<protein>
    <submittedName>
        <fullName evidence="2">Protein, containing DUF4505 domain</fullName>
    </submittedName>
</protein>
<dbReference type="InterPro" id="IPR028108">
    <property type="entry name" value="DUF4505"/>
</dbReference>
<name>A0A224YDR8_9ACAR</name>
<accession>A0A224YDR8</accession>
<dbReference type="EMBL" id="GFPF01004700">
    <property type="protein sequence ID" value="MAA15846.1"/>
    <property type="molecule type" value="Transcribed_RNA"/>
</dbReference>
<comment type="similarity">
    <text evidence="1">Belongs to the UPF0598 family.</text>
</comment>
<evidence type="ECO:0000313" key="2">
    <source>
        <dbReference type="EMBL" id="MAA15846.1"/>
    </source>
</evidence>
<proteinExistence type="inferred from homology"/>
<dbReference type="Pfam" id="PF14956">
    <property type="entry name" value="DUF4505"/>
    <property type="match status" value="1"/>
</dbReference>
<organism evidence="2">
    <name type="scientific">Rhipicephalus zambeziensis</name>
    <dbReference type="NCBI Taxonomy" id="60191"/>
    <lineage>
        <taxon>Eukaryota</taxon>
        <taxon>Metazoa</taxon>
        <taxon>Ecdysozoa</taxon>
        <taxon>Arthropoda</taxon>
        <taxon>Chelicerata</taxon>
        <taxon>Arachnida</taxon>
        <taxon>Acari</taxon>
        <taxon>Parasitiformes</taxon>
        <taxon>Ixodida</taxon>
        <taxon>Ixodoidea</taxon>
        <taxon>Ixodidae</taxon>
        <taxon>Rhipicephalinae</taxon>
        <taxon>Rhipicephalus</taxon>
        <taxon>Rhipicephalus</taxon>
    </lineage>
</organism>
<dbReference type="PANTHER" id="PTHR31449:SF3">
    <property type="entry name" value="UPF0598 PROTEIN C8ORF82"/>
    <property type="match status" value="1"/>
</dbReference>
<dbReference type="AlphaFoldDB" id="A0A224YDR8"/>
<reference evidence="2" key="1">
    <citation type="journal article" date="2017" name="Parasit. Vectors">
        <title>Sialotranscriptomics of Rhipicephalus zambeziensis reveals intricate expression profiles of secretory proteins and suggests tight temporal transcriptional regulation during blood-feeding.</title>
        <authorList>
            <person name="de Castro M.H."/>
            <person name="de Klerk D."/>
            <person name="Pienaar R."/>
            <person name="Rees D.J.G."/>
            <person name="Mans B.J."/>
        </authorList>
    </citation>
    <scope>NUCLEOTIDE SEQUENCE</scope>
    <source>
        <tissue evidence="2">Salivary glands</tissue>
    </source>
</reference>
<sequence length="251" mass="29032">MVKWRALCWKLHRNLPSRAVGVVIRNLHYEQGQATKEYTREYFYFIDHQGMVRLVLSYNSCLTRISCVDSLSSGMQLFLDDSRMKNFTSCFKEKKFLEFFFRRLRYNDTGKYEAEFPFISPCGREMNFVRCDDLPFVFTHIVQLPEESKEPGSKGFLLHNHAGNLLKVEFTPQHLCMPAGTGRVYHPAPERAGGVGLIRSLLAIELSKHFTFADDSEKSPPTHFDWDGTRYELSNSLLPVINKVSSWNATE</sequence>
<dbReference type="PANTHER" id="PTHR31449">
    <property type="entry name" value="UPF0598 PROTEIN C8ORF82"/>
    <property type="match status" value="1"/>
</dbReference>